<dbReference type="NCBIfam" id="TIGR00369">
    <property type="entry name" value="unchar_dom_1"/>
    <property type="match status" value="1"/>
</dbReference>
<dbReference type="Proteomes" id="UP000199370">
    <property type="component" value="Unassembled WGS sequence"/>
</dbReference>
<dbReference type="Pfam" id="PF03061">
    <property type="entry name" value="4HBT"/>
    <property type="match status" value="1"/>
</dbReference>
<dbReference type="STRING" id="996166.SAMN05192554_12016"/>
<name>A0A1G9ZF59_9EURY</name>
<dbReference type="InterPro" id="IPR006683">
    <property type="entry name" value="Thioestr_dom"/>
</dbReference>
<dbReference type="PANTHER" id="PTHR42856:SF1">
    <property type="entry name" value="ACYL-COENZYME A THIOESTERASE PAAI"/>
    <property type="match status" value="1"/>
</dbReference>
<dbReference type="PANTHER" id="PTHR42856">
    <property type="entry name" value="ACYL-COENZYME A THIOESTERASE PAAI"/>
    <property type="match status" value="1"/>
</dbReference>
<dbReference type="Gene3D" id="3.10.129.10">
    <property type="entry name" value="Hotdog Thioesterase"/>
    <property type="match status" value="1"/>
</dbReference>
<dbReference type="GO" id="GO:0016289">
    <property type="term" value="F:acyl-CoA hydrolase activity"/>
    <property type="evidence" value="ECO:0007669"/>
    <property type="project" value="TreeGrafter"/>
</dbReference>
<keyword evidence="1" id="KW-0378">Hydrolase</keyword>
<dbReference type="InterPro" id="IPR029069">
    <property type="entry name" value="HotDog_dom_sf"/>
</dbReference>
<gene>
    <name evidence="3" type="ORF">SAMN05192554_12016</name>
</gene>
<dbReference type="EMBL" id="FNIA01000020">
    <property type="protein sequence ID" value="SDN19894.1"/>
    <property type="molecule type" value="Genomic_DNA"/>
</dbReference>
<dbReference type="SUPFAM" id="SSF54637">
    <property type="entry name" value="Thioesterase/thiol ester dehydrase-isomerase"/>
    <property type="match status" value="1"/>
</dbReference>
<dbReference type="RefSeq" id="WP_089735253.1">
    <property type="nucleotide sequence ID" value="NZ_FNIA01000020.1"/>
</dbReference>
<reference evidence="3 4" key="1">
    <citation type="submission" date="2016-10" db="EMBL/GenBank/DDBJ databases">
        <authorList>
            <person name="de Groot N.N."/>
        </authorList>
    </citation>
    <scope>NUCLEOTIDE SEQUENCE [LARGE SCALE GENOMIC DNA]</scope>
    <source>
        <strain evidence="4">EB21,IBRC-M 10013,KCTC 4048</strain>
    </source>
</reference>
<evidence type="ECO:0000256" key="1">
    <source>
        <dbReference type="ARBA" id="ARBA00022801"/>
    </source>
</evidence>
<evidence type="ECO:0000313" key="3">
    <source>
        <dbReference type="EMBL" id="SDN19894.1"/>
    </source>
</evidence>
<organism evidence="3 4">
    <name type="scientific">Haloarchaeobius iranensis</name>
    <dbReference type="NCBI Taxonomy" id="996166"/>
    <lineage>
        <taxon>Archaea</taxon>
        <taxon>Methanobacteriati</taxon>
        <taxon>Methanobacteriota</taxon>
        <taxon>Stenosarchaea group</taxon>
        <taxon>Halobacteria</taxon>
        <taxon>Halobacteriales</taxon>
        <taxon>Halorubellaceae</taxon>
        <taxon>Haloarchaeobius</taxon>
    </lineage>
</organism>
<dbReference type="InterPro" id="IPR052723">
    <property type="entry name" value="Acyl-CoA_thioesterase_PaaI"/>
</dbReference>
<protein>
    <submittedName>
        <fullName evidence="3">Uncharacterized domain 1-containing protein</fullName>
    </submittedName>
</protein>
<evidence type="ECO:0000313" key="4">
    <source>
        <dbReference type="Proteomes" id="UP000199370"/>
    </source>
</evidence>
<evidence type="ECO:0000259" key="2">
    <source>
        <dbReference type="Pfam" id="PF03061"/>
    </source>
</evidence>
<dbReference type="AlphaFoldDB" id="A0A1G9ZF59"/>
<dbReference type="CDD" id="cd03443">
    <property type="entry name" value="PaaI_thioesterase"/>
    <property type="match status" value="1"/>
</dbReference>
<dbReference type="OrthoDB" id="202256at2157"/>
<proteinExistence type="predicted"/>
<sequence>MTVNAIFDAMPYAKHLGIELEEAEDGFARGRLELAEEHSSVPGKVIAHGGVVHSFADHVAGAAVISLNFTPTPTIDIRIDHLAPATEDLVAEAEVVKDGADIATVDCDVTDVTGTRVATARGVFKTAGGDGGSAWVDDATAFDVD</sequence>
<feature type="domain" description="Thioesterase" evidence="2">
    <location>
        <begin position="47"/>
        <end position="117"/>
    </location>
</feature>
<dbReference type="InterPro" id="IPR003736">
    <property type="entry name" value="PAAI_dom"/>
</dbReference>
<keyword evidence="4" id="KW-1185">Reference proteome</keyword>
<accession>A0A1G9ZF59</accession>